<dbReference type="KEGG" id="dzi:111289802"/>
<dbReference type="AlphaFoldDB" id="A0A6P5Y8S7"/>
<evidence type="ECO:0000256" key="4">
    <source>
        <dbReference type="ARBA" id="ARBA00023163"/>
    </source>
</evidence>
<evidence type="ECO:0000313" key="8">
    <source>
        <dbReference type="RefSeq" id="XP_022736868.1"/>
    </source>
</evidence>
<dbReference type="PROSITE" id="PS50811">
    <property type="entry name" value="WRKY"/>
    <property type="match status" value="1"/>
</dbReference>
<dbReference type="GO" id="GO:0043565">
    <property type="term" value="F:sequence-specific DNA binding"/>
    <property type="evidence" value="ECO:0007669"/>
    <property type="project" value="InterPro"/>
</dbReference>
<evidence type="ECO:0000259" key="6">
    <source>
        <dbReference type="PROSITE" id="PS50811"/>
    </source>
</evidence>
<dbReference type="PANTHER" id="PTHR31221">
    <property type="entry name" value="WRKY TRANSCRIPTION FACTOR PROTEIN 1-RELATED"/>
    <property type="match status" value="1"/>
</dbReference>
<dbReference type="RefSeq" id="XP_022736868.1">
    <property type="nucleotide sequence ID" value="XM_022881133.1"/>
</dbReference>
<dbReference type="Gene3D" id="2.20.25.80">
    <property type="entry name" value="WRKY domain"/>
    <property type="match status" value="1"/>
</dbReference>
<keyword evidence="3" id="KW-0238">DNA-binding</keyword>
<dbReference type="SUPFAM" id="SSF118290">
    <property type="entry name" value="WRKY DNA-binding domain"/>
    <property type="match status" value="1"/>
</dbReference>
<keyword evidence="4" id="KW-0804">Transcription</keyword>
<evidence type="ECO:0000313" key="7">
    <source>
        <dbReference type="Proteomes" id="UP000515121"/>
    </source>
</evidence>
<name>A0A6P5Y8S7_DURZI</name>
<evidence type="ECO:0000256" key="2">
    <source>
        <dbReference type="ARBA" id="ARBA00023015"/>
    </source>
</evidence>
<organism evidence="7 8">
    <name type="scientific">Durio zibethinus</name>
    <name type="common">Durian</name>
    <dbReference type="NCBI Taxonomy" id="66656"/>
    <lineage>
        <taxon>Eukaryota</taxon>
        <taxon>Viridiplantae</taxon>
        <taxon>Streptophyta</taxon>
        <taxon>Embryophyta</taxon>
        <taxon>Tracheophyta</taxon>
        <taxon>Spermatophyta</taxon>
        <taxon>Magnoliopsida</taxon>
        <taxon>eudicotyledons</taxon>
        <taxon>Gunneridae</taxon>
        <taxon>Pentapetalae</taxon>
        <taxon>rosids</taxon>
        <taxon>malvids</taxon>
        <taxon>Malvales</taxon>
        <taxon>Malvaceae</taxon>
        <taxon>Helicteroideae</taxon>
        <taxon>Durio</taxon>
    </lineage>
</organism>
<sequence length="163" mass="18931">MENYHILFPEGSSASPSSLTMANHRSYLQANDVITKTSSEKCENLDAKDVSESHEVKVGKKGNNKGIVRKHKYAFQTRSQVDILDDGYRWRKYGQKTVKNSKFPRSYYKCTHKECNVKKQVQRSSKDDEIVVTTYEGIHTHPVEKFTETFEHILRQIQTYNPL</sequence>
<proteinExistence type="predicted"/>
<dbReference type="OrthoDB" id="1915472at2759"/>
<dbReference type="InterPro" id="IPR036576">
    <property type="entry name" value="WRKY_dom_sf"/>
</dbReference>
<dbReference type="Proteomes" id="UP000515121">
    <property type="component" value="Unplaced"/>
</dbReference>
<dbReference type="InterPro" id="IPR003657">
    <property type="entry name" value="WRKY_dom"/>
</dbReference>
<protein>
    <submittedName>
        <fullName evidence="8">Probable WRKY transcription factor 43</fullName>
    </submittedName>
</protein>
<reference evidence="8" key="1">
    <citation type="submission" date="2025-08" db="UniProtKB">
        <authorList>
            <consortium name="RefSeq"/>
        </authorList>
    </citation>
    <scope>IDENTIFICATION</scope>
    <source>
        <tissue evidence="8">Fruit stalk</tissue>
    </source>
</reference>
<dbReference type="Pfam" id="PF03106">
    <property type="entry name" value="WRKY"/>
    <property type="match status" value="1"/>
</dbReference>
<gene>
    <name evidence="8" type="primary">LOC111289802</name>
</gene>
<evidence type="ECO:0000256" key="3">
    <source>
        <dbReference type="ARBA" id="ARBA00023125"/>
    </source>
</evidence>
<evidence type="ECO:0000256" key="5">
    <source>
        <dbReference type="ARBA" id="ARBA00023242"/>
    </source>
</evidence>
<dbReference type="SMART" id="SM00774">
    <property type="entry name" value="WRKY"/>
    <property type="match status" value="1"/>
</dbReference>
<dbReference type="FunFam" id="2.20.25.80:FF:000003">
    <property type="entry name" value="WRKY transcription factor 57"/>
    <property type="match status" value="1"/>
</dbReference>
<feature type="domain" description="WRKY" evidence="6">
    <location>
        <begin position="79"/>
        <end position="144"/>
    </location>
</feature>
<accession>A0A6P5Y8S7</accession>
<dbReference type="PANTHER" id="PTHR31221:SF236">
    <property type="entry name" value="WRKY FAMILY TRANSCRIPTION FACTOR"/>
    <property type="match status" value="1"/>
</dbReference>
<dbReference type="InterPro" id="IPR044810">
    <property type="entry name" value="WRKY_plant"/>
</dbReference>
<comment type="subcellular location">
    <subcellularLocation>
        <location evidence="1">Nucleus</location>
    </subcellularLocation>
</comment>
<dbReference type="GO" id="GO:0003700">
    <property type="term" value="F:DNA-binding transcription factor activity"/>
    <property type="evidence" value="ECO:0007669"/>
    <property type="project" value="InterPro"/>
</dbReference>
<dbReference type="GeneID" id="111289802"/>
<evidence type="ECO:0000256" key="1">
    <source>
        <dbReference type="ARBA" id="ARBA00004123"/>
    </source>
</evidence>
<dbReference type="GO" id="GO:0005634">
    <property type="term" value="C:nucleus"/>
    <property type="evidence" value="ECO:0007669"/>
    <property type="project" value="UniProtKB-SubCell"/>
</dbReference>
<keyword evidence="2" id="KW-0805">Transcription regulation</keyword>
<keyword evidence="7" id="KW-1185">Reference proteome</keyword>
<keyword evidence="5" id="KW-0539">Nucleus</keyword>